<dbReference type="EMBL" id="LSZO01000054">
    <property type="protein sequence ID" value="KXU39016.1"/>
    <property type="molecule type" value="Genomic_DNA"/>
</dbReference>
<accession>A0A139SWK6</accession>
<dbReference type="Pfam" id="PF14384">
    <property type="entry name" value="BrnA_antitoxin"/>
    <property type="match status" value="1"/>
</dbReference>
<sequence>MPALKPNHIFVTDEEDAAITAAAMSDPDALPWTDEQLEAARPFMRIGVRPVGRPPLEVTRPKVTLRLEPPVLEHLRASGKGWQTRVNALLREAVEQGRI</sequence>
<dbReference type="Proteomes" id="UP000072660">
    <property type="component" value="Unassembled WGS sequence"/>
</dbReference>
<name>A0A139SWK6_9GAMM</name>
<keyword evidence="2" id="KW-1185">Reference proteome</keyword>
<dbReference type="RefSeq" id="WP_068387736.1">
    <property type="nucleotide sequence ID" value="NZ_LSZO01000054.1"/>
</dbReference>
<reference evidence="1 2" key="1">
    <citation type="submission" date="2016-02" db="EMBL/GenBank/DDBJ databases">
        <authorList>
            <person name="Wen L."/>
            <person name="He K."/>
            <person name="Yang H."/>
        </authorList>
    </citation>
    <scope>NUCLEOTIDE SEQUENCE [LARGE SCALE GENOMIC DNA]</scope>
    <source>
        <strain evidence="1 2">CV58</strain>
    </source>
</reference>
<evidence type="ECO:0008006" key="3">
    <source>
        <dbReference type="Google" id="ProtNLM"/>
    </source>
</evidence>
<protein>
    <recommendedName>
        <fullName evidence="3">BrnA antitoxin family protein</fullName>
    </recommendedName>
</protein>
<comment type="caution">
    <text evidence="1">The sequence shown here is derived from an EMBL/GenBank/DDBJ whole genome shotgun (WGS) entry which is preliminary data.</text>
</comment>
<evidence type="ECO:0000313" key="2">
    <source>
        <dbReference type="Proteomes" id="UP000072660"/>
    </source>
</evidence>
<dbReference type="InterPro" id="IPR025528">
    <property type="entry name" value="BrnA_antitoxin"/>
</dbReference>
<proteinExistence type="predicted"/>
<dbReference type="AlphaFoldDB" id="A0A139SWK6"/>
<gene>
    <name evidence="1" type="ORF">AXE65_10780</name>
</gene>
<dbReference type="OrthoDB" id="9796641at2"/>
<evidence type="ECO:0000313" key="1">
    <source>
        <dbReference type="EMBL" id="KXU39016.1"/>
    </source>
</evidence>
<organism evidence="1 2">
    <name type="scientific">Ventosimonas gracilis</name>
    <dbReference type="NCBI Taxonomy" id="1680762"/>
    <lineage>
        <taxon>Bacteria</taxon>
        <taxon>Pseudomonadati</taxon>
        <taxon>Pseudomonadota</taxon>
        <taxon>Gammaproteobacteria</taxon>
        <taxon>Pseudomonadales</taxon>
        <taxon>Ventosimonadaceae</taxon>
        <taxon>Ventosimonas</taxon>
    </lineage>
</organism>